<keyword evidence="2" id="KW-0472">Membrane</keyword>
<feature type="transmembrane region" description="Helical" evidence="2">
    <location>
        <begin position="79"/>
        <end position="102"/>
    </location>
</feature>
<feature type="transmembrane region" description="Helical" evidence="2">
    <location>
        <begin position="109"/>
        <end position="129"/>
    </location>
</feature>
<evidence type="ECO:0008006" key="5">
    <source>
        <dbReference type="Google" id="ProtNLM"/>
    </source>
</evidence>
<reference evidence="3 4" key="1">
    <citation type="submission" date="2024-02" db="EMBL/GenBank/DDBJ databases">
        <title>A chromosome-level genome assembly of Drosophila madeirensis, a fruit fly species endemic to Madeira island.</title>
        <authorList>
            <person name="Tomihara K."/>
            <person name="Llopart A."/>
            <person name="Yamamoto D."/>
        </authorList>
    </citation>
    <scope>NUCLEOTIDE SEQUENCE [LARGE SCALE GENOMIC DNA]</scope>
    <source>
        <strain evidence="3 4">RF1</strain>
    </source>
</reference>
<feature type="compositionally biased region" description="Gly residues" evidence="1">
    <location>
        <begin position="279"/>
        <end position="288"/>
    </location>
</feature>
<keyword evidence="2" id="KW-1133">Transmembrane helix</keyword>
<sequence length="531" mass="58687">MNYQKASEKHSPSSLKQRPSGNGGSIQNFWNERIMERFIKANLFIICCVVAVLLLIVYLGAFSCEVSWILEAHGELPFAAYTLCSLYFVMFVATTILIHGLVSGLCWPLFAWSGIIGLLSIPELVFVMIMTTQHWGLQSVHGLTELTSYLIRLIINCLALICVIPTGIRWRRETQVLSQLQGLATRLSLQTPAPSVPMTKADSRRSSQRLSGFENAGYQLCDETSGKLPLGPGMGMGLNNQCGNGGSQAFGSQNEFNASMFAPALAQQFNNAAQMQRAAGGGGGGGPPGHRAQSLMDLRCTLPGMYNPRHVLDTEDKNAKYFNITIDDLKNNLQDSHRPSPPSLIGSASNDPIYCSIEPKQMTPPPAQQRPHHGHRPRGSHKQPPPGQLSRNCISLENLDGISKVQNDLNAYGNNLLQNYTQQQQYYLAMLLNPLHQQQQHQQQMQQLQQQQHHHQAVGGIYRRPSACSSIGGFSGTVLAQPRRGSHHSQQMQYYGGFGYANYANPYITANSKLSLGNESDDYRKYRDVAL</sequence>
<feature type="transmembrane region" description="Helical" evidence="2">
    <location>
        <begin position="149"/>
        <end position="168"/>
    </location>
</feature>
<proteinExistence type="predicted"/>
<evidence type="ECO:0000313" key="4">
    <source>
        <dbReference type="Proteomes" id="UP001500889"/>
    </source>
</evidence>
<feature type="transmembrane region" description="Helical" evidence="2">
    <location>
        <begin position="41"/>
        <end position="59"/>
    </location>
</feature>
<keyword evidence="4" id="KW-1185">Reference proteome</keyword>
<protein>
    <recommendedName>
        <fullName evidence="5">Reduction in cnn dots 6</fullName>
    </recommendedName>
</protein>
<feature type="region of interest" description="Disordered" evidence="1">
    <location>
        <begin position="275"/>
        <end position="294"/>
    </location>
</feature>
<organism evidence="3 4">
    <name type="scientific">Drosophila madeirensis</name>
    <name type="common">Fruit fly</name>
    <dbReference type="NCBI Taxonomy" id="30013"/>
    <lineage>
        <taxon>Eukaryota</taxon>
        <taxon>Metazoa</taxon>
        <taxon>Ecdysozoa</taxon>
        <taxon>Arthropoda</taxon>
        <taxon>Hexapoda</taxon>
        <taxon>Insecta</taxon>
        <taxon>Pterygota</taxon>
        <taxon>Neoptera</taxon>
        <taxon>Endopterygota</taxon>
        <taxon>Diptera</taxon>
        <taxon>Brachycera</taxon>
        <taxon>Muscomorpha</taxon>
        <taxon>Ephydroidea</taxon>
        <taxon>Drosophilidae</taxon>
        <taxon>Drosophila</taxon>
        <taxon>Sophophora</taxon>
    </lineage>
</organism>
<feature type="compositionally biased region" description="Polar residues" evidence="1">
    <location>
        <begin position="12"/>
        <end position="22"/>
    </location>
</feature>
<evidence type="ECO:0000313" key="3">
    <source>
        <dbReference type="EMBL" id="BFG06124.1"/>
    </source>
</evidence>
<keyword evidence="2" id="KW-0812">Transmembrane</keyword>
<feature type="compositionally biased region" description="Basic and acidic residues" evidence="1">
    <location>
        <begin position="1"/>
        <end position="11"/>
    </location>
</feature>
<name>A0AAU9GDD4_DROMD</name>
<feature type="region of interest" description="Disordered" evidence="1">
    <location>
        <begin position="331"/>
        <end position="392"/>
    </location>
</feature>
<dbReference type="Proteomes" id="UP001500889">
    <property type="component" value="Chromosome E"/>
</dbReference>
<gene>
    <name evidence="3" type="ORF">DMAD_04708</name>
</gene>
<evidence type="ECO:0000256" key="1">
    <source>
        <dbReference type="SAM" id="MobiDB-lite"/>
    </source>
</evidence>
<feature type="region of interest" description="Disordered" evidence="1">
    <location>
        <begin position="1"/>
        <end position="22"/>
    </location>
</feature>
<dbReference type="EMBL" id="AP029267">
    <property type="protein sequence ID" value="BFG06124.1"/>
    <property type="molecule type" value="Genomic_DNA"/>
</dbReference>
<accession>A0AAU9GDD4</accession>
<evidence type="ECO:0000256" key="2">
    <source>
        <dbReference type="SAM" id="Phobius"/>
    </source>
</evidence>
<dbReference type="AlphaFoldDB" id="A0AAU9GDD4"/>
<feature type="compositionally biased region" description="Basic residues" evidence="1">
    <location>
        <begin position="370"/>
        <end position="381"/>
    </location>
</feature>